<keyword evidence="5" id="KW-0413">Isomerase</keyword>
<name>G3B3G6_CANTC</name>
<evidence type="ECO:0000259" key="3">
    <source>
        <dbReference type="Pfam" id="PF13622"/>
    </source>
</evidence>
<dbReference type="InterPro" id="IPR049449">
    <property type="entry name" value="TesB_ACOT8-like_N"/>
</dbReference>
<dbReference type="KEGG" id="cten:18247311"/>
<dbReference type="GO" id="GO:0047617">
    <property type="term" value="F:fatty acyl-CoA hydrolase activity"/>
    <property type="evidence" value="ECO:0007669"/>
    <property type="project" value="InterPro"/>
</dbReference>
<dbReference type="GO" id="GO:0005782">
    <property type="term" value="C:peroxisomal matrix"/>
    <property type="evidence" value="ECO:0007669"/>
    <property type="project" value="UniProtKB-SubCell"/>
</dbReference>
<dbReference type="CDD" id="cd03445">
    <property type="entry name" value="Thioesterase_II_repeat2"/>
    <property type="match status" value="1"/>
</dbReference>
<proteinExistence type="inferred from homology"/>
<evidence type="ECO:0000256" key="2">
    <source>
        <dbReference type="ARBA" id="ARBA00022801"/>
    </source>
</evidence>
<dbReference type="GO" id="GO:0016853">
    <property type="term" value="F:isomerase activity"/>
    <property type="evidence" value="ECO:0007669"/>
    <property type="project" value="UniProtKB-KW"/>
</dbReference>
<dbReference type="GeneID" id="18247311"/>
<dbReference type="InterPro" id="IPR049450">
    <property type="entry name" value="ACOT8-like_C"/>
</dbReference>
<dbReference type="CDD" id="cd03444">
    <property type="entry name" value="Thioesterase_II_repeat1"/>
    <property type="match status" value="1"/>
</dbReference>
<dbReference type="EMBL" id="GL996521">
    <property type="protein sequence ID" value="EGV64393.1"/>
    <property type="molecule type" value="Genomic_DNA"/>
</dbReference>
<evidence type="ECO:0000259" key="4">
    <source>
        <dbReference type="Pfam" id="PF20789"/>
    </source>
</evidence>
<dbReference type="InterPro" id="IPR003703">
    <property type="entry name" value="Acyl_CoA_thio"/>
</dbReference>
<evidence type="ECO:0000313" key="6">
    <source>
        <dbReference type="EMBL" id="EGV64394.1"/>
    </source>
</evidence>
<accession>G3B3G6</accession>
<evidence type="ECO:0000256" key="1">
    <source>
        <dbReference type="ARBA" id="ARBA00006538"/>
    </source>
</evidence>
<dbReference type="EMBL" id="GL996521">
    <property type="protein sequence ID" value="EGV64394.1"/>
    <property type="molecule type" value="Genomic_DNA"/>
</dbReference>
<feature type="domain" description="Acyl-CoA thioesterase-like N-terminal HotDog" evidence="3">
    <location>
        <begin position="40"/>
        <end position="111"/>
    </location>
</feature>
<dbReference type="InterPro" id="IPR029069">
    <property type="entry name" value="HotDog_dom_sf"/>
</dbReference>
<dbReference type="PANTHER" id="PTHR11066">
    <property type="entry name" value="ACYL-COA THIOESTERASE"/>
    <property type="match status" value="1"/>
</dbReference>
<dbReference type="PANTHER" id="PTHR11066:SF34">
    <property type="entry name" value="ACYL-COENZYME A THIOESTERASE 8"/>
    <property type="match status" value="1"/>
</dbReference>
<feature type="domain" description="Acyl-CoA thioesterase-like C-terminal" evidence="4">
    <location>
        <begin position="179"/>
        <end position="308"/>
    </location>
</feature>
<dbReference type="Gene3D" id="2.40.160.210">
    <property type="entry name" value="Acyl-CoA thioesterase, double hotdog domain"/>
    <property type="match status" value="1"/>
</dbReference>
<evidence type="ECO:0000313" key="5">
    <source>
        <dbReference type="EMBL" id="EGV64393.1"/>
    </source>
</evidence>
<dbReference type="Pfam" id="PF20789">
    <property type="entry name" value="4HBT_3C"/>
    <property type="match status" value="1"/>
</dbReference>
<dbReference type="Pfam" id="PF13622">
    <property type="entry name" value="4HBT_3"/>
    <property type="match status" value="1"/>
</dbReference>
<gene>
    <name evidence="6" type="ORF">CANTEDRAFT_114203</name>
</gene>
<keyword evidence="7" id="KW-1185">Reference proteome</keyword>
<dbReference type="SUPFAM" id="SSF54637">
    <property type="entry name" value="Thioesterase/thiol ester dehydrase-isomerase"/>
    <property type="match status" value="2"/>
</dbReference>
<dbReference type="HOGENOM" id="CLU_032690_2_1_1"/>
<organism evidence="7">
    <name type="scientific">Candida tenuis (strain ATCC 10573 / BCRC 21748 / CBS 615 / JCM 9827 / NBRC 10315 / NRRL Y-1498 / VKM Y-70)</name>
    <name type="common">Yeast</name>
    <name type="synonym">Yamadazyma tenuis</name>
    <dbReference type="NCBI Taxonomy" id="590646"/>
    <lineage>
        <taxon>Eukaryota</taxon>
        <taxon>Fungi</taxon>
        <taxon>Dikarya</taxon>
        <taxon>Ascomycota</taxon>
        <taxon>Saccharomycotina</taxon>
        <taxon>Pichiomycetes</taxon>
        <taxon>Debaryomycetaceae</taxon>
        <taxon>Yamadazyma</taxon>
    </lineage>
</organism>
<protein>
    <submittedName>
        <fullName evidence="5">Thioesterase/thiol ester dehydrase-isomerase</fullName>
    </submittedName>
</protein>
<evidence type="ECO:0000313" key="7">
    <source>
        <dbReference type="Proteomes" id="UP000000707"/>
    </source>
</evidence>
<dbReference type="InterPro" id="IPR042171">
    <property type="entry name" value="Acyl-CoA_hotdog"/>
</dbReference>
<dbReference type="Proteomes" id="UP000000707">
    <property type="component" value="Unassembled WGS sequence"/>
</dbReference>
<dbReference type="GO" id="GO:0009062">
    <property type="term" value="P:fatty acid catabolic process"/>
    <property type="evidence" value="ECO:0007669"/>
    <property type="project" value="TreeGrafter"/>
</dbReference>
<dbReference type="AlphaFoldDB" id="G3B3G6"/>
<dbReference type="eggNOG" id="KOG3016">
    <property type="taxonomic scope" value="Eukaryota"/>
</dbReference>
<sequence length="320" mass="35924">MSVSVSGPSRSQQQLEVRQIGELEFEGVRPLGKPSPNSRGVYGGNLCAQAILVAMRTVDSDFVPHSLHSYFVAAGDDSLVCEYKVEKVSTGNNFANRLVKLYQKDQLKYLVMISLTKKNSIDKTAQAFDKTGKGPRPFEYQLPVKSSAFKHNLDEIPLLSSDPDKLVQHKLTPEFVDIDEADELSKAPSERTLGFYIRLNDQELPTQYKYATMGVVTDSLYLTSISRILHLPRINNNPLGSSGGANHNFFSISLDHSIYFHDDDFSPTNWLYFQYQSPRFSNNRVLFTGGYYNSKGKLIATIVQEGLVFFKNDADLKAKL</sequence>
<dbReference type="GO" id="GO:0006637">
    <property type="term" value="P:acyl-CoA metabolic process"/>
    <property type="evidence" value="ECO:0007669"/>
    <property type="project" value="InterPro"/>
</dbReference>
<comment type="similarity">
    <text evidence="1">Belongs to the C/M/P thioester hydrolase family.</text>
</comment>
<reference evidence="6 7" key="1">
    <citation type="journal article" date="2011" name="Proc. Natl. Acad. Sci. U.S.A.">
        <title>Comparative genomics of xylose-fermenting fungi for enhanced biofuel production.</title>
        <authorList>
            <person name="Wohlbach D.J."/>
            <person name="Kuo A."/>
            <person name="Sato T.K."/>
            <person name="Potts K.M."/>
            <person name="Salamov A.A."/>
            <person name="LaButti K.M."/>
            <person name="Sun H."/>
            <person name="Clum A."/>
            <person name="Pangilinan J.L."/>
            <person name="Lindquist E.A."/>
            <person name="Lucas S."/>
            <person name="Lapidus A."/>
            <person name="Jin M."/>
            <person name="Gunawan C."/>
            <person name="Balan V."/>
            <person name="Dale B.E."/>
            <person name="Jeffries T.W."/>
            <person name="Zinkel R."/>
            <person name="Barry K.W."/>
            <person name="Grigoriev I.V."/>
            <person name="Gasch A.P."/>
        </authorList>
    </citation>
    <scope>NUCLEOTIDE SEQUENCE [LARGE SCALE GENOMIC DNA]</scope>
    <source>
        <strain evidence="6">ATCC 10573</strain>
        <strain evidence="7">ATCC 10573 / BCRC 21748 / CBS 615 / JCM 9827 / NBRC 10315 / NRRL Y-1498 / VKM Y-70</strain>
    </source>
</reference>
<keyword evidence="2" id="KW-0378">Hydrolase</keyword>
<dbReference type="OrthoDB" id="68328at2759"/>
<dbReference type="STRING" id="590646.G3B3G6"/>